<evidence type="ECO:0000256" key="1">
    <source>
        <dbReference type="SAM" id="MobiDB-lite"/>
    </source>
</evidence>
<accession>A0A397TYV9</accession>
<dbReference type="EMBL" id="QKWP01002802">
    <property type="protein sequence ID" value="RIB02128.1"/>
    <property type="molecule type" value="Genomic_DNA"/>
</dbReference>
<evidence type="ECO:0008006" key="4">
    <source>
        <dbReference type="Google" id="ProtNLM"/>
    </source>
</evidence>
<organism evidence="2 3">
    <name type="scientific">Gigaspora rosea</name>
    <dbReference type="NCBI Taxonomy" id="44941"/>
    <lineage>
        <taxon>Eukaryota</taxon>
        <taxon>Fungi</taxon>
        <taxon>Fungi incertae sedis</taxon>
        <taxon>Mucoromycota</taxon>
        <taxon>Glomeromycotina</taxon>
        <taxon>Glomeromycetes</taxon>
        <taxon>Diversisporales</taxon>
        <taxon>Gigasporaceae</taxon>
        <taxon>Gigaspora</taxon>
    </lineage>
</organism>
<reference evidence="2 3" key="1">
    <citation type="submission" date="2018-06" db="EMBL/GenBank/DDBJ databases">
        <title>Comparative genomics reveals the genomic features of Rhizophagus irregularis, R. cerebriforme, R. diaphanum and Gigaspora rosea, and their symbiotic lifestyle signature.</title>
        <authorList>
            <person name="Morin E."/>
            <person name="San Clemente H."/>
            <person name="Chen E.C.H."/>
            <person name="De La Providencia I."/>
            <person name="Hainaut M."/>
            <person name="Kuo A."/>
            <person name="Kohler A."/>
            <person name="Murat C."/>
            <person name="Tang N."/>
            <person name="Roy S."/>
            <person name="Loubradou J."/>
            <person name="Henrissat B."/>
            <person name="Grigoriev I.V."/>
            <person name="Corradi N."/>
            <person name="Roux C."/>
            <person name="Martin F.M."/>
        </authorList>
    </citation>
    <scope>NUCLEOTIDE SEQUENCE [LARGE SCALE GENOMIC DNA]</scope>
    <source>
        <strain evidence="2 3">DAOM 194757</strain>
    </source>
</reference>
<protein>
    <recommendedName>
        <fullName evidence="4">SAP domain-containing protein</fullName>
    </recommendedName>
</protein>
<dbReference type="AlphaFoldDB" id="A0A397TYV9"/>
<sequence length="284" mass="32505">MGLVQDENELQEVLPATLALKSGEGYDVEESSHQGLKGTLERLPVETLKLLCNGEGLSEVEVKWDLVERLAGRVVSKSKRKVRIDDDGQGNNIWGENNVDFGGSFFEKGFEKRSKVNERNAKMQDWGNSDLQFLALEQSLKKSIQATLEKAVGEIKRSVQVMQDGEESRYWPREKFGKARDQFEYDEWYKVGRILDNALVNRDWEMIGKARDVAATRAFTLRVAKKEGWYVAAGIRDLLDDNPMKVFFQKKLASARQSARNNRPRWDRKSEMSDAFFSNGPEKM</sequence>
<evidence type="ECO:0000313" key="2">
    <source>
        <dbReference type="EMBL" id="RIB02128.1"/>
    </source>
</evidence>
<feature type="region of interest" description="Disordered" evidence="1">
    <location>
        <begin position="258"/>
        <end position="284"/>
    </location>
</feature>
<dbReference type="Proteomes" id="UP000266673">
    <property type="component" value="Unassembled WGS sequence"/>
</dbReference>
<name>A0A397TYV9_9GLOM</name>
<gene>
    <name evidence="2" type="ORF">C2G38_2228679</name>
</gene>
<comment type="caution">
    <text evidence="2">The sequence shown here is derived from an EMBL/GenBank/DDBJ whole genome shotgun (WGS) entry which is preliminary data.</text>
</comment>
<proteinExistence type="predicted"/>
<keyword evidence="3" id="KW-1185">Reference proteome</keyword>
<dbReference type="OrthoDB" id="2445951at2759"/>
<evidence type="ECO:0000313" key="3">
    <source>
        <dbReference type="Proteomes" id="UP000266673"/>
    </source>
</evidence>